<protein>
    <submittedName>
        <fullName evidence="2">Uncharacterized protein</fullName>
    </submittedName>
</protein>
<evidence type="ECO:0000313" key="2">
    <source>
        <dbReference type="EMBL" id="MXQ89104.1"/>
    </source>
</evidence>
<dbReference type="Proteomes" id="UP000322234">
    <property type="component" value="Unassembled WGS sequence"/>
</dbReference>
<dbReference type="EMBL" id="VBQZ03000052">
    <property type="protein sequence ID" value="MXQ89104.1"/>
    <property type="molecule type" value="Genomic_DNA"/>
</dbReference>
<evidence type="ECO:0000256" key="1">
    <source>
        <dbReference type="SAM" id="MobiDB-lite"/>
    </source>
</evidence>
<sequence length="324" mass="35422">MISTQGPERGGSFLFRNADSDILCGLMNLEVQMVDGQQTCEPVRMTEALKVISLSDYNCDRLETIRATSHCSADVVGWELGKPLPRVAAVTFQHLRTERPLETVPSDPEAVSCGWRTWDWQLAPLSPWFHCPSGLSGEEGELPDPQPRSGVRKQQEDRLCGQESGGGLAVFPGVGDCRGPPCTRQCSVTPRNRSPLAGTAAAGPHPSAPLPADFRVDRKGAEDVANDIKEKGTDSAGSGFFVFQLETAVERIWASELFFIKLSPLCDYGELCVFIAVKAGRSPLDQNSFQLKGLFVHSDFENGDLQCQVEEEKAPRTEEKALLK</sequence>
<proteinExistence type="predicted"/>
<gene>
    <name evidence="2" type="ORF">E5288_WYG007818</name>
</gene>
<reference evidence="2" key="1">
    <citation type="submission" date="2019-10" db="EMBL/GenBank/DDBJ databases">
        <title>The sequence and de novo assembly of the wild yak genome.</title>
        <authorList>
            <person name="Liu Y."/>
        </authorList>
    </citation>
    <scope>NUCLEOTIDE SEQUENCE [LARGE SCALE GENOMIC DNA]</scope>
    <source>
        <strain evidence="2">WY2019</strain>
    </source>
</reference>
<dbReference type="AlphaFoldDB" id="A0A6B0RM88"/>
<comment type="caution">
    <text evidence="2">The sequence shown here is derived from an EMBL/GenBank/DDBJ whole genome shotgun (WGS) entry which is preliminary data.</text>
</comment>
<feature type="region of interest" description="Disordered" evidence="1">
    <location>
        <begin position="136"/>
        <end position="165"/>
    </location>
</feature>
<accession>A0A6B0RM88</accession>
<name>A0A6B0RM88_9CETA</name>
<keyword evidence="3" id="KW-1185">Reference proteome</keyword>
<evidence type="ECO:0000313" key="3">
    <source>
        <dbReference type="Proteomes" id="UP000322234"/>
    </source>
</evidence>
<organism evidence="2 3">
    <name type="scientific">Bos mutus</name>
    <name type="common">wild yak</name>
    <dbReference type="NCBI Taxonomy" id="72004"/>
    <lineage>
        <taxon>Eukaryota</taxon>
        <taxon>Metazoa</taxon>
        <taxon>Chordata</taxon>
        <taxon>Craniata</taxon>
        <taxon>Vertebrata</taxon>
        <taxon>Euteleostomi</taxon>
        <taxon>Mammalia</taxon>
        <taxon>Eutheria</taxon>
        <taxon>Laurasiatheria</taxon>
        <taxon>Artiodactyla</taxon>
        <taxon>Ruminantia</taxon>
        <taxon>Pecora</taxon>
        <taxon>Bovidae</taxon>
        <taxon>Bovinae</taxon>
        <taxon>Bos</taxon>
    </lineage>
</organism>